<dbReference type="InterPro" id="IPR036322">
    <property type="entry name" value="WD40_repeat_dom_sf"/>
</dbReference>
<feature type="compositionally biased region" description="Low complexity" evidence="4">
    <location>
        <begin position="280"/>
        <end position="295"/>
    </location>
</feature>
<dbReference type="PROSITE" id="PS50294">
    <property type="entry name" value="WD_REPEATS_REGION"/>
    <property type="match status" value="3"/>
</dbReference>
<accession>A0A8H7BLE5</accession>
<organism evidence="6 7">
    <name type="scientific">Apophysomyces ossiformis</name>
    <dbReference type="NCBI Taxonomy" id="679940"/>
    <lineage>
        <taxon>Eukaryota</taxon>
        <taxon>Fungi</taxon>
        <taxon>Fungi incertae sedis</taxon>
        <taxon>Mucoromycota</taxon>
        <taxon>Mucoromycotina</taxon>
        <taxon>Mucoromycetes</taxon>
        <taxon>Mucorales</taxon>
        <taxon>Mucorineae</taxon>
        <taxon>Mucoraceae</taxon>
        <taxon>Apophysomyces</taxon>
    </lineage>
</organism>
<dbReference type="PANTHER" id="PTHR19848">
    <property type="entry name" value="WD40 REPEAT PROTEIN"/>
    <property type="match status" value="1"/>
</dbReference>
<keyword evidence="7" id="KW-1185">Reference proteome</keyword>
<evidence type="ECO:0000259" key="5">
    <source>
        <dbReference type="PROSITE" id="PS50181"/>
    </source>
</evidence>
<dbReference type="PROSITE" id="PS00678">
    <property type="entry name" value="WD_REPEATS_1"/>
    <property type="match status" value="2"/>
</dbReference>
<dbReference type="PROSITE" id="PS50181">
    <property type="entry name" value="FBOX"/>
    <property type="match status" value="1"/>
</dbReference>
<evidence type="ECO:0000256" key="1">
    <source>
        <dbReference type="ARBA" id="ARBA00022574"/>
    </source>
</evidence>
<dbReference type="Pfam" id="PF00400">
    <property type="entry name" value="WD40"/>
    <property type="match status" value="6"/>
</dbReference>
<feature type="repeat" description="WD" evidence="3">
    <location>
        <begin position="758"/>
        <end position="799"/>
    </location>
</feature>
<dbReference type="CDD" id="cd00200">
    <property type="entry name" value="WD40"/>
    <property type="match status" value="1"/>
</dbReference>
<dbReference type="InterPro" id="IPR020472">
    <property type="entry name" value="WD40_PAC1"/>
</dbReference>
<feature type="region of interest" description="Disordered" evidence="4">
    <location>
        <begin position="268"/>
        <end position="299"/>
    </location>
</feature>
<dbReference type="Gene3D" id="1.20.1280.50">
    <property type="match status" value="1"/>
</dbReference>
<dbReference type="GO" id="GO:0016874">
    <property type="term" value="F:ligase activity"/>
    <property type="evidence" value="ECO:0007669"/>
    <property type="project" value="UniProtKB-KW"/>
</dbReference>
<feature type="repeat" description="WD" evidence="3">
    <location>
        <begin position="673"/>
        <end position="700"/>
    </location>
</feature>
<dbReference type="SUPFAM" id="SSF81383">
    <property type="entry name" value="F-box domain"/>
    <property type="match status" value="1"/>
</dbReference>
<feature type="compositionally biased region" description="Basic residues" evidence="4">
    <location>
        <begin position="33"/>
        <end position="49"/>
    </location>
</feature>
<dbReference type="Proteomes" id="UP000605846">
    <property type="component" value="Unassembled WGS sequence"/>
</dbReference>
<feature type="domain" description="F-box" evidence="5">
    <location>
        <begin position="372"/>
        <end position="419"/>
    </location>
</feature>
<keyword evidence="6" id="KW-0436">Ligase</keyword>
<evidence type="ECO:0000313" key="7">
    <source>
        <dbReference type="Proteomes" id="UP000605846"/>
    </source>
</evidence>
<reference evidence="6" key="1">
    <citation type="submission" date="2020-01" db="EMBL/GenBank/DDBJ databases">
        <title>Genome Sequencing of Three Apophysomyces-Like Fungal Strains Confirms a Novel Fungal Genus in the Mucoromycota with divergent Burkholderia-like Endosymbiotic Bacteria.</title>
        <authorList>
            <person name="Stajich J.E."/>
            <person name="Macias A.M."/>
            <person name="Carter-House D."/>
            <person name="Lovett B."/>
            <person name="Kasson L.R."/>
            <person name="Berry K."/>
            <person name="Grigoriev I."/>
            <person name="Chang Y."/>
            <person name="Spatafora J."/>
            <person name="Kasson M.T."/>
        </authorList>
    </citation>
    <scope>NUCLEOTIDE SEQUENCE</scope>
    <source>
        <strain evidence="6">NRRL A-21654</strain>
    </source>
</reference>
<feature type="compositionally biased region" description="Polar residues" evidence="4">
    <location>
        <begin position="15"/>
        <end position="25"/>
    </location>
</feature>
<keyword evidence="1 3" id="KW-0853">WD repeat</keyword>
<dbReference type="Pfam" id="PF12937">
    <property type="entry name" value="F-box-like"/>
    <property type="match status" value="1"/>
</dbReference>
<dbReference type="SMART" id="SM00320">
    <property type="entry name" value="WD40"/>
    <property type="match status" value="7"/>
</dbReference>
<proteinExistence type="predicted"/>
<dbReference type="OrthoDB" id="190105at2759"/>
<evidence type="ECO:0000256" key="2">
    <source>
        <dbReference type="ARBA" id="ARBA00022737"/>
    </source>
</evidence>
<dbReference type="InterPro" id="IPR036047">
    <property type="entry name" value="F-box-like_dom_sf"/>
</dbReference>
<dbReference type="PRINTS" id="PR00320">
    <property type="entry name" value="GPROTEINBRPT"/>
</dbReference>
<dbReference type="InterPro" id="IPR015943">
    <property type="entry name" value="WD40/YVTN_repeat-like_dom_sf"/>
</dbReference>
<dbReference type="PROSITE" id="PS50082">
    <property type="entry name" value="WD_REPEATS_2"/>
    <property type="match status" value="5"/>
</dbReference>
<dbReference type="SUPFAM" id="SSF50978">
    <property type="entry name" value="WD40 repeat-like"/>
    <property type="match status" value="1"/>
</dbReference>
<dbReference type="AlphaFoldDB" id="A0A8H7BLE5"/>
<dbReference type="SMART" id="SM00256">
    <property type="entry name" value="FBOX"/>
    <property type="match status" value="1"/>
</dbReference>
<feature type="region of interest" description="Disordered" evidence="4">
    <location>
        <begin position="132"/>
        <end position="232"/>
    </location>
</feature>
<keyword evidence="2" id="KW-0677">Repeat</keyword>
<evidence type="ECO:0000256" key="3">
    <source>
        <dbReference type="PROSITE-ProRule" id="PRU00221"/>
    </source>
</evidence>
<protein>
    <submittedName>
        <fullName evidence="6">SCF ubiquitin ligase complex subunit cdc4</fullName>
    </submittedName>
</protein>
<feature type="compositionally biased region" description="Polar residues" evidence="4">
    <location>
        <begin position="146"/>
        <end position="160"/>
    </location>
</feature>
<dbReference type="EMBL" id="JABAYA010000109">
    <property type="protein sequence ID" value="KAF7724886.1"/>
    <property type="molecule type" value="Genomic_DNA"/>
</dbReference>
<dbReference type="Gene3D" id="2.130.10.10">
    <property type="entry name" value="YVTN repeat-like/Quinoprotein amine dehydrogenase"/>
    <property type="match status" value="1"/>
</dbReference>
<feature type="compositionally biased region" description="Polar residues" evidence="4">
    <location>
        <begin position="199"/>
        <end position="208"/>
    </location>
</feature>
<gene>
    <name evidence="6" type="primary">CDC4_1</name>
    <name evidence="6" type="ORF">EC973_000599</name>
</gene>
<sequence length="920" mass="103526">MAHLQLSSPLPSPSATPDRQANRSYTESEPRRSCRHRRRRHSSNGRHVRASITSTLGLDDSETPQTRSLTPLITLPPIYFGPPTSPYDSSLYPLAHIPTPASINRLPFTLDGRQGIFEEVQVTERNLLDPGRAVDAPVRSPRKRSASSFSDIDFESQVQTKRVECISDKPGSQEAISCRPKRNRSAMRRLQFDSPGVSEHNTSEGQGRSSDRHHNEDDNRGTSRLEPSAAPSSLSLLPEFATHLPSAESNSSIIYAEAAESGHLSPEFRHSSTLADNTESPNSALPSPSLSPATNSDHEDMWDYHQTHIETRVASQSAVHTTGGITENSAFLDTFDALPSNIQSYFLFQLLRRSPMESLRHATSWITHALRGDFTSRFSREITHRILCYLDIRSLCRAISVCKQWKEIIENDAALWESKLIEADFVLSSAEHERLRLAASEERFDQTSRTHQNQRRQEISPDMIISGDEMETSPSPEETVSDDLAMAETHTSATQIPNQTCSLTVNSPDSKYNRTTGGEDETIECDCCISSSMLAKWYRDIYKRRYILRQNWRKNRVHRMQLFGHSNKIVTCLQFDDDKIVTSSEDHTINIYDIKTGGLRRTLQGHEGGVWAMHYVDNILVTGSTDRTIRVWDMERGVCRHVLRGHASTIRCLHVVMPLNVNPDPDGIPLMQPTMPLLVSGSRDSTLRVWKLPSVEESFDSMEDHPLMDRNGYLMHILSGHRDSVRALAVYGNILASGSYDHTVRIWNLETGEPYHVLEGHRDRVYSVVIDMKRRQCISGSLDSTVRVWSLDDGECLRLLKGHTILVGLLGLADDHLVSAAADATLRVWCPDSGDCRYVLLGHQGSITSFQHDKYKIISGSEGGVKLWDIRTGKLLHNLITDVNCVWRVAFDDRRCIAAVQSRDVTRIEVLDYGVYGLED</sequence>
<name>A0A8H7BLE5_9FUNG</name>
<feature type="compositionally biased region" description="Basic and acidic residues" evidence="4">
    <location>
        <begin position="209"/>
        <end position="223"/>
    </location>
</feature>
<dbReference type="InterPro" id="IPR001810">
    <property type="entry name" value="F-box_dom"/>
</dbReference>
<dbReference type="PANTHER" id="PTHR19848:SF8">
    <property type="entry name" value="F-BOX AND WD REPEAT DOMAIN CONTAINING 7"/>
    <property type="match status" value="1"/>
</dbReference>
<feature type="repeat" description="WD" evidence="3">
    <location>
        <begin position="603"/>
        <end position="642"/>
    </location>
</feature>
<evidence type="ECO:0000256" key="4">
    <source>
        <dbReference type="SAM" id="MobiDB-lite"/>
    </source>
</evidence>
<dbReference type="InterPro" id="IPR001680">
    <property type="entry name" value="WD40_rpt"/>
</dbReference>
<dbReference type="InterPro" id="IPR019775">
    <property type="entry name" value="WD40_repeat_CS"/>
</dbReference>
<comment type="caution">
    <text evidence="6">The sequence shown here is derived from an EMBL/GenBank/DDBJ whole genome shotgun (WGS) entry which is preliminary data.</text>
</comment>
<feature type="region of interest" description="Disordered" evidence="4">
    <location>
        <begin position="1"/>
        <end position="68"/>
    </location>
</feature>
<feature type="repeat" description="WD" evidence="3">
    <location>
        <begin position="800"/>
        <end position="829"/>
    </location>
</feature>
<feature type="repeat" description="WD" evidence="3">
    <location>
        <begin position="718"/>
        <end position="757"/>
    </location>
</feature>
<evidence type="ECO:0000313" key="6">
    <source>
        <dbReference type="EMBL" id="KAF7724886.1"/>
    </source>
</evidence>